<dbReference type="PANTHER" id="PTHR11808">
    <property type="entry name" value="TRANS-SULFURATION ENZYME FAMILY MEMBER"/>
    <property type="match status" value="1"/>
</dbReference>
<dbReference type="GO" id="GO:0019346">
    <property type="term" value="P:transsulfuration"/>
    <property type="evidence" value="ECO:0007669"/>
    <property type="project" value="InterPro"/>
</dbReference>
<organism evidence="4 5">
    <name type="scientific">Streptococcus pneumoniae</name>
    <dbReference type="NCBI Taxonomy" id="1313"/>
    <lineage>
        <taxon>Bacteria</taxon>
        <taxon>Bacillati</taxon>
        <taxon>Bacillota</taxon>
        <taxon>Bacilli</taxon>
        <taxon>Lactobacillales</taxon>
        <taxon>Streptococcaceae</taxon>
        <taxon>Streptococcus</taxon>
    </lineage>
</organism>
<comment type="caution">
    <text evidence="4">The sequence shown here is derived from an EMBL/GenBank/DDBJ whole genome shotgun (WGS) entry which is preliminary data.</text>
</comment>
<dbReference type="GO" id="GO:0003962">
    <property type="term" value="F:cystathionine gamma-synthase activity"/>
    <property type="evidence" value="ECO:0007669"/>
    <property type="project" value="UniProtKB-EC"/>
</dbReference>
<dbReference type="GO" id="GO:0005737">
    <property type="term" value="C:cytoplasm"/>
    <property type="evidence" value="ECO:0007669"/>
    <property type="project" value="TreeGrafter"/>
</dbReference>
<comment type="similarity">
    <text evidence="3">Belongs to the trans-sulfuration enzymes family.</text>
</comment>
<proteinExistence type="inferred from homology"/>
<dbReference type="PANTHER" id="PTHR11808:SF90">
    <property type="entry name" value="CYSTATHIONINE GAMMA-SYNTHASE"/>
    <property type="match status" value="1"/>
</dbReference>
<reference evidence="4 5" key="1">
    <citation type="submission" date="2019-11" db="EMBL/GenBank/DDBJ databases">
        <title>Growth characteristics of pneumococcus vary with the chemical composition of the capsule and with environmental conditions.</title>
        <authorList>
            <person name="Tothpal A."/>
            <person name="Desobry K."/>
            <person name="Joshi S."/>
            <person name="Wyllie A.L."/>
            <person name="Weinberger D.M."/>
        </authorList>
    </citation>
    <scope>NUCLEOTIDE SEQUENCE [LARGE SCALE GENOMIC DNA]</scope>
    <source>
        <strain evidence="5">pnumococcus22F</strain>
    </source>
</reference>
<keyword evidence="2 3" id="KW-0663">Pyridoxal phosphate</keyword>
<accession>A0A6G2D6D9</accession>
<dbReference type="GO" id="GO:0016846">
    <property type="term" value="F:carbon-sulfur lyase activity"/>
    <property type="evidence" value="ECO:0007669"/>
    <property type="project" value="TreeGrafter"/>
</dbReference>
<dbReference type="AlphaFoldDB" id="A0A6G2D6D9"/>
<evidence type="ECO:0000256" key="3">
    <source>
        <dbReference type="RuleBase" id="RU362118"/>
    </source>
</evidence>
<dbReference type="InterPro" id="IPR015422">
    <property type="entry name" value="PyrdxlP-dep_Trfase_small"/>
</dbReference>
<keyword evidence="4" id="KW-0808">Transferase</keyword>
<dbReference type="Proteomes" id="UP000474228">
    <property type="component" value="Unassembled WGS sequence"/>
</dbReference>
<dbReference type="RefSeq" id="WP_196301394.1">
    <property type="nucleotide sequence ID" value="NZ_WNHJ01000352.1"/>
</dbReference>
<dbReference type="InterPro" id="IPR015424">
    <property type="entry name" value="PyrdxlP-dep_Trfase"/>
</dbReference>
<feature type="non-terminal residue" evidence="4">
    <location>
        <position position="1"/>
    </location>
</feature>
<dbReference type="EC" id="2.5.1.48" evidence="4"/>
<evidence type="ECO:0000313" key="4">
    <source>
        <dbReference type="EMBL" id="MTV64156.1"/>
    </source>
</evidence>
<dbReference type="SUPFAM" id="SSF53383">
    <property type="entry name" value="PLP-dependent transferases"/>
    <property type="match status" value="1"/>
</dbReference>
<evidence type="ECO:0000256" key="1">
    <source>
        <dbReference type="ARBA" id="ARBA00001933"/>
    </source>
</evidence>
<evidence type="ECO:0000256" key="2">
    <source>
        <dbReference type="ARBA" id="ARBA00022898"/>
    </source>
</evidence>
<gene>
    <name evidence="4" type="ORF">GM539_12470</name>
</gene>
<sequence length="44" mass="4917">TQTHADIPAEVRHSYGLTDDLLRLSIGIEDARDLIEDLRQALEG</sequence>
<comment type="cofactor">
    <cofactor evidence="1 3">
        <name>pyridoxal 5'-phosphate</name>
        <dbReference type="ChEBI" id="CHEBI:597326"/>
    </cofactor>
</comment>
<dbReference type="EMBL" id="WNHJ01000352">
    <property type="protein sequence ID" value="MTV64156.1"/>
    <property type="molecule type" value="Genomic_DNA"/>
</dbReference>
<dbReference type="Pfam" id="PF01053">
    <property type="entry name" value="Cys_Met_Meta_PP"/>
    <property type="match status" value="1"/>
</dbReference>
<name>A0A6G2D6D9_STREE</name>
<dbReference type="GO" id="GO:0030170">
    <property type="term" value="F:pyridoxal phosphate binding"/>
    <property type="evidence" value="ECO:0007669"/>
    <property type="project" value="InterPro"/>
</dbReference>
<dbReference type="Gene3D" id="3.90.1150.10">
    <property type="entry name" value="Aspartate Aminotransferase, domain 1"/>
    <property type="match status" value="1"/>
</dbReference>
<dbReference type="InterPro" id="IPR000277">
    <property type="entry name" value="Cys/Met-Metab_PyrdxlP-dep_enz"/>
</dbReference>
<evidence type="ECO:0000313" key="5">
    <source>
        <dbReference type="Proteomes" id="UP000474228"/>
    </source>
</evidence>
<protein>
    <submittedName>
        <fullName evidence="4">Methionine biosynthesis PLP-dependent protein</fullName>
        <ecNumber evidence="4">2.5.1.48</ecNumber>
    </submittedName>
</protein>